<dbReference type="EMBL" id="CP035758">
    <property type="protein sequence ID" value="QBD78992.1"/>
    <property type="molecule type" value="Genomic_DNA"/>
</dbReference>
<protein>
    <submittedName>
        <fullName evidence="2">GNAT family N-acetyltransferase</fullName>
    </submittedName>
</protein>
<evidence type="ECO:0000313" key="3">
    <source>
        <dbReference type="Proteomes" id="UP000290365"/>
    </source>
</evidence>
<keyword evidence="2" id="KW-0808">Transferase</keyword>
<keyword evidence="3" id="KW-1185">Reference proteome</keyword>
<evidence type="ECO:0000259" key="1">
    <source>
        <dbReference type="PROSITE" id="PS51186"/>
    </source>
</evidence>
<evidence type="ECO:0000313" key="2">
    <source>
        <dbReference type="EMBL" id="QBD78992.1"/>
    </source>
</evidence>
<dbReference type="SUPFAM" id="SSF55729">
    <property type="entry name" value="Acyl-CoA N-acyltransferases (Nat)"/>
    <property type="match status" value="1"/>
</dbReference>
<accession>A0A4P6JUL5</accession>
<dbReference type="Pfam" id="PF00583">
    <property type="entry name" value="Acetyltransf_1"/>
    <property type="match status" value="1"/>
</dbReference>
<sequence>MTFATWWRGDPLPDLAPLPTFSAHLSSDIHLISQVTNRPLEAITPRLQEGNRPYLAFMGEAPVAYGWVATQEGSISDLGMYFALPAGNCYLHSFRTLPAWRGQGIYPRLLQTIIQQEQSFERFWIGYMPSNIASGRGIQKAGFHVVSDLAFVKGRVCGITLFEKSERALASAAVFQLPVVSTT</sequence>
<dbReference type="InterPro" id="IPR000182">
    <property type="entry name" value="GNAT_dom"/>
</dbReference>
<dbReference type="CDD" id="cd04301">
    <property type="entry name" value="NAT_SF"/>
    <property type="match status" value="1"/>
</dbReference>
<dbReference type="AlphaFoldDB" id="A0A4P6JUL5"/>
<dbReference type="PROSITE" id="PS51186">
    <property type="entry name" value="GNAT"/>
    <property type="match status" value="1"/>
</dbReference>
<dbReference type="InterPro" id="IPR016181">
    <property type="entry name" value="Acyl_CoA_acyltransferase"/>
</dbReference>
<dbReference type="Gene3D" id="3.40.630.30">
    <property type="match status" value="1"/>
</dbReference>
<organism evidence="2 3">
    <name type="scientific">Ktedonosporobacter rubrisoli</name>
    <dbReference type="NCBI Taxonomy" id="2509675"/>
    <lineage>
        <taxon>Bacteria</taxon>
        <taxon>Bacillati</taxon>
        <taxon>Chloroflexota</taxon>
        <taxon>Ktedonobacteria</taxon>
        <taxon>Ktedonobacterales</taxon>
        <taxon>Ktedonosporobacteraceae</taxon>
        <taxon>Ktedonosporobacter</taxon>
    </lineage>
</organism>
<feature type="domain" description="N-acetyltransferase" evidence="1">
    <location>
        <begin position="19"/>
        <end position="166"/>
    </location>
</feature>
<name>A0A4P6JUL5_KTERU</name>
<dbReference type="GO" id="GO:0016747">
    <property type="term" value="F:acyltransferase activity, transferring groups other than amino-acyl groups"/>
    <property type="evidence" value="ECO:0007669"/>
    <property type="project" value="InterPro"/>
</dbReference>
<gene>
    <name evidence="2" type="ORF">EPA93_24605</name>
</gene>
<dbReference type="RefSeq" id="WP_129890045.1">
    <property type="nucleotide sequence ID" value="NZ_CP035758.1"/>
</dbReference>
<proteinExistence type="predicted"/>
<reference evidence="2 3" key="1">
    <citation type="submission" date="2019-01" db="EMBL/GenBank/DDBJ databases">
        <title>Ktedonosporobacter rubrisoli SCAWS-G2.</title>
        <authorList>
            <person name="Huang Y."/>
            <person name="Yan B."/>
        </authorList>
    </citation>
    <scope>NUCLEOTIDE SEQUENCE [LARGE SCALE GENOMIC DNA]</scope>
    <source>
        <strain evidence="2 3">SCAWS-G2</strain>
    </source>
</reference>
<dbReference type="Proteomes" id="UP000290365">
    <property type="component" value="Chromosome"/>
</dbReference>
<dbReference type="KEGG" id="kbs:EPA93_24605"/>
<dbReference type="OrthoDB" id="9799890at2"/>